<keyword evidence="9" id="KW-1185">Reference proteome</keyword>
<evidence type="ECO:0000256" key="2">
    <source>
        <dbReference type="ARBA" id="ARBA00011016"/>
    </source>
</evidence>
<evidence type="ECO:0000256" key="4">
    <source>
        <dbReference type="ARBA" id="ARBA00022889"/>
    </source>
</evidence>
<dbReference type="InterPro" id="IPR026664">
    <property type="entry name" value="Stereocilin-rel"/>
</dbReference>
<comment type="subcellular location">
    <subcellularLocation>
        <location evidence="1">Membrane</location>
    </subcellularLocation>
</comment>
<evidence type="ECO:0000313" key="8">
    <source>
        <dbReference type="Ensembl" id="ENSSMRP00000021800.1"/>
    </source>
</evidence>
<dbReference type="GO" id="GO:0007160">
    <property type="term" value="P:cell-matrix adhesion"/>
    <property type="evidence" value="ECO:0007669"/>
    <property type="project" value="TreeGrafter"/>
</dbReference>
<sequence>MHGIILITGSTIQRAFLLALTDCPPDKIITDEMAKDDLMPIYYEPSELQACLNETNLIKYFSFFSQYAFTEQQLQVMKQKMDEIFPQGFPEPMLRNLGGFINEMTPEDVKKWNITSVETLTALLNMPPPDALVSAIWKSCATLDRGMEGIGKIAYLFSSFLFRTVDPPLDPSHCPQTTKDILYPKAKRAFSDRHNEFPFYFLKIEPYLGGAPQQDLTALSKNNVNMDINTFLGLRNDAVMVIEDVKNLLGKNLKDLKNFQGVEPIKGWIYKQKQSALDELGLGLQGGLPEGYIVLPQEPARRKRAALAFN</sequence>
<evidence type="ECO:0000256" key="7">
    <source>
        <dbReference type="SAM" id="SignalP"/>
    </source>
</evidence>
<keyword evidence="3 7" id="KW-0732">Signal</keyword>
<dbReference type="Ensembl" id="ENSSMRT00000025528.1">
    <property type="protein sequence ID" value="ENSSMRP00000021800.1"/>
    <property type="gene ID" value="ENSSMRG00000016961.1"/>
</dbReference>
<evidence type="ECO:0000256" key="3">
    <source>
        <dbReference type="ARBA" id="ARBA00022729"/>
    </source>
</evidence>
<evidence type="ECO:0000256" key="5">
    <source>
        <dbReference type="ARBA" id="ARBA00023136"/>
    </source>
</evidence>
<evidence type="ECO:0000313" key="9">
    <source>
        <dbReference type="Proteomes" id="UP000694421"/>
    </source>
</evidence>
<dbReference type="Proteomes" id="UP000694421">
    <property type="component" value="Unplaced"/>
</dbReference>
<reference evidence="8" key="2">
    <citation type="submission" date="2025-09" db="UniProtKB">
        <authorList>
            <consortium name="Ensembl"/>
        </authorList>
    </citation>
    <scope>IDENTIFICATION</scope>
</reference>
<dbReference type="Gene3D" id="1.20.970.40">
    <property type="match status" value="1"/>
</dbReference>
<keyword evidence="6" id="KW-0325">Glycoprotein</keyword>
<evidence type="ECO:0000256" key="1">
    <source>
        <dbReference type="ARBA" id="ARBA00004370"/>
    </source>
</evidence>
<dbReference type="InterPro" id="IPR010335">
    <property type="entry name" value="Mesothelin"/>
</dbReference>
<dbReference type="OMA" id="CRPPQMD"/>
<dbReference type="PANTHER" id="PTHR23412:SF6">
    <property type="entry name" value="MESOTHELIN"/>
    <property type="match status" value="1"/>
</dbReference>
<keyword evidence="4" id="KW-0130">Cell adhesion</keyword>
<name>A0A8D0DUB7_SALMN</name>
<dbReference type="GO" id="GO:0009986">
    <property type="term" value="C:cell surface"/>
    <property type="evidence" value="ECO:0007669"/>
    <property type="project" value="TreeGrafter"/>
</dbReference>
<feature type="signal peptide" evidence="7">
    <location>
        <begin position="1"/>
        <end position="17"/>
    </location>
</feature>
<organism evidence="8 9">
    <name type="scientific">Salvator merianae</name>
    <name type="common">Argentine black and white tegu</name>
    <name type="synonym">Tupinambis merianae</name>
    <dbReference type="NCBI Taxonomy" id="96440"/>
    <lineage>
        <taxon>Eukaryota</taxon>
        <taxon>Metazoa</taxon>
        <taxon>Chordata</taxon>
        <taxon>Craniata</taxon>
        <taxon>Vertebrata</taxon>
        <taxon>Euteleostomi</taxon>
        <taxon>Lepidosauria</taxon>
        <taxon>Squamata</taxon>
        <taxon>Bifurcata</taxon>
        <taxon>Unidentata</taxon>
        <taxon>Episquamata</taxon>
        <taxon>Laterata</taxon>
        <taxon>Teiioidea</taxon>
        <taxon>Teiidae</taxon>
        <taxon>Salvator</taxon>
    </lineage>
</organism>
<evidence type="ECO:0000256" key="6">
    <source>
        <dbReference type="ARBA" id="ARBA00023180"/>
    </source>
</evidence>
<dbReference type="PANTHER" id="PTHR23412">
    <property type="entry name" value="STEREOCILIN RELATED"/>
    <property type="match status" value="1"/>
</dbReference>
<feature type="chain" id="PRO_5034735373" evidence="7">
    <location>
        <begin position="18"/>
        <end position="310"/>
    </location>
</feature>
<accession>A0A8D0DUB7</accession>
<dbReference type="AlphaFoldDB" id="A0A8D0DUB7"/>
<dbReference type="GeneTree" id="ENSGT00950000182957"/>
<comment type="similarity">
    <text evidence="2">Belongs to the mesothelin family.</text>
</comment>
<keyword evidence="5" id="KW-0472">Membrane</keyword>
<proteinExistence type="inferred from homology"/>
<protein>
    <submittedName>
        <fullName evidence="8">Uncharacterized protein</fullName>
    </submittedName>
</protein>
<dbReference type="Pfam" id="PF06060">
    <property type="entry name" value="Mesothelin"/>
    <property type="match status" value="1"/>
</dbReference>
<reference evidence="8" key="1">
    <citation type="submission" date="2025-08" db="UniProtKB">
        <authorList>
            <consortium name="Ensembl"/>
        </authorList>
    </citation>
    <scope>IDENTIFICATION</scope>
</reference>
<dbReference type="GO" id="GO:0016020">
    <property type="term" value="C:membrane"/>
    <property type="evidence" value="ECO:0007669"/>
    <property type="project" value="UniProtKB-SubCell"/>
</dbReference>